<evidence type="ECO:0000256" key="4">
    <source>
        <dbReference type="ARBA" id="ARBA00022692"/>
    </source>
</evidence>
<dbReference type="PANTHER" id="PTHR23513:SF6">
    <property type="entry name" value="MAJOR FACILITATOR SUPERFAMILY ASSOCIATED DOMAIN-CONTAINING PROTEIN"/>
    <property type="match status" value="1"/>
</dbReference>
<evidence type="ECO:0000256" key="6">
    <source>
        <dbReference type="ARBA" id="ARBA00023136"/>
    </source>
</evidence>
<feature type="transmembrane region" description="Helical" evidence="8">
    <location>
        <begin position="180"/>
        <end position="197"/>
    </location>
</feature>
<feature type="transmembrane region" description="Helical" evidence="8">
    <location>
        <begin position="90"/>
        <end position="117"/>
    </location>
</feature>
<evidence type="ECO:0000259" key="9">
    <source>
        <dbReference type="PROSITE" id="PS50850"/>
    </source>
</evidence>
<evidence type="ECO:0000256" key="3">
    <source>
        <dbReference type="ARBA" id="ARBA00022475"/>
    </source>
</evidence>
<feature type="transmembrane region" description="Helical" evidence="8">
    <location>
        <begin position="382"/>
        <end position="399"/>
    </location>
</feature>
<feature type="transmembrane region" description="Helical" evidence="8">
    <location>
        <begin position="317"/>
        <end position="336"/>
    </location>
</feature>
<feature type="transmembrane region" description="Helical" evidence="8">
    <location>
        <begin position="259"/>
        <end position="282"/>
    </location>
</feature>
<protein>
    <submittedName>
        <fullName evidence="10">MFS transporter</fullName>
    </submittedName>
</protein>
<dbReference type="EMBL" id="BMMS01000086">
    <property type="protein sequence ID" value="GGP01171.1"/>
    <property type="molecule type" value="Genomic_DNA"/>
</dbReference>
<dbReference type="GO" id="GO:0022857">
    <property type="term" value="F:transmembrane transporter activity"/>
    <property type="evidence" value="ECO:0007669"/>
    <property type="project" value="InterPro"/>
</dbReference>
<evidence type="ECO:0000256" key="7">
    <source>
        <dbReference type="SAM" id="MobiDB-lite"/>
    </source>
</evidence>
<dbReference type="AlphaFoldDB" id="A0A918A266"/>
<evidence type="ECO:0000256" key="1">
    <source>
        <dbReference type="ARBA" id="ARBA00004651"/>
    </source>
</evidence>
<feature type="region of interest" description="Disordered" evidence="7">
    <location>
        <begin position="401"/>
        <end position="437"/>
    </location>
</feature>
<evidence type="ECO:0000313" key="11">
    <source>
        <dbReference type="Proteomes" id="UP000641932"/>
    </source>
</evidence>
<evidence type="ECO:0000256" key="5">
    <source>
        <dbReference type="ARBA" id="ARBA00022989"/>
    </source>
</evidence>
<keyword evidence="6 8" id="KW-0472">Membrane</keyword>
<gene>
    <name evidence="10" type="ORF">GCM10012280_71500</name>
</gene>
<comment type="subcellular location">
    <subcellularLocation>
        <location evidence="1">Cell membrane</location>
        <topology evidence="1">Multi-pass membrane protein</topology>
    </subcellularLocation>
</comment>
<dbReference type="Gene3D" id="1.20.1250.20">
    <property type="entry name" value="MFS general substrate transporter like domains"/>
    <property type="match status" value="1"/>
</dbReference>
<reference evidence="10" key="2">
    <citation type="submission" date="2020-09" db="EMBL/GenBank/DDBJ databases">
        <authorList>
            <person name="Sun Q."/>
            <person name="Zhou Y."/>
        </authorList>
    </citation>
    <scope>NUCLEOTIDE SEQUENCE</scope>
    <source>
        <strain evidence="10">CGMCC 4.7201</strain>
    </source>
</reference>
<keyword evidence="11" id="KW-1185">Reference proteome</keyword>
<dbReference type="PROSITE" id="PS50850">
    <property type="entry name" value="MFS"/>
    <property type="match status" value="1"/>
</dbReference>
<feature type="transmembrane region" description="Helical" evidence="8">
    <location>
        <begin position="231"/>
        <end position="253"/>
    </location>
</feature>
<dbReference type="InterPro" id="IPR020846">
    <property type="entry name" value="MFS_dom"/>
</dbReference>
<dbReference type="GO" id="GO:0005886">
    <property type="term" value="C:plasma membrane"/>
    <property type="evidence" value="ECO:0007669"/>
    <property type="project" value="UniProtKB-SubCell"/>
</dbReference>
<keyword evidence="5 8" id="KW-1133">Transmembrane helix</keyword>
<dbReference type="PANTHER" id="PTHR23513">
    <property type="entry name" value="INTEGRAL MEMBRANE EFFLUX PROTEIN-RELATED"/>
    <property type="match status" value="1"/>
</dbReference>
<keyword evidence="4 8" id="KW-0812">Transmembrane</keyword>
<evidence type="ECO:0000313" key="10">
    <source>
        <dbReference type="EMBL" id="GGP01171.1"/>
    </source>
</evidence>
<feature type="transmembrane region" description="Helical" evidence="8">
    <location>
        <begin position="348"/>
        <end position="370"/>
    </location>
</feature>
<dbReference type="RefSeq" id="WP_189135984.1">
    <property type="nucleotide sequence ID" value="NZ_BMMS01000086.1"/>
</dbReference>
<sequence length="437" mass="44853">MLFARGIPRTRLGPSFNRVWASVTVSSLGDGMSFVALPLLAAQLTADPRQIALVSLAEQLPWLLLGLPSGVLADRFDRRRILWLVDASRALLVGALAATVAAGMVTIPLLALVAFLLGFGQTLYSGAWAGMVPALVAHGELTRANARLQSSSLITDTLLGTPLGALLFGIAAALPFAVDAVSFATAAALVCILRGSFQPRSQPASKTWTTLRRDTTEGVRWLWRHHLLRRLCLASGVTNLVGGGLIAILVLYARQTLGLSNLGFALLVASFALGGVAGAISTPRLTARFGAPRVLKLTAAGTAVAAAVAGTATSGPIAGMGIAAYGAANLAWNVTAVSLRQSLVPAELLGRVAMAYQMVIGIGTALGAVAAGFTAHAFGLRAPFYAGAVLLFAASLISTRSSEKTAPPSQSATAVDDGATGAHRSTGSTPADDAETR</sequence>
<feature type="domain" description="Major facilitator superfamily (MFS) profile" evidence="9">
    <location>
        <begin position="228"/>
        <end position="437"/>
    </location>
</feature>
<keyword evidence="3" id="KW-1003">Cell membrane</keyword>
<feature type="transmembrane region" description="Helical" evidence="8">
    <location>
        <begin position="60"/>
        <end position="78"/>
    </location>
</feature>
<dbReference type="CDD" id="cd06173">
    <property type="entry name" value="MFS_MefA_like"/>
    <property type="match status" value="1"/>
</dbReference>
<dbReference type="Proteomes" id="UP000641932">
    <property type="component" value="Unassembled WGS sequence"/>
</dbReference>
<feature type="transmembrane region" description="Helical" evidence="8">
    <location>
        <begin position="20"/>
        <end position="40"/>
    </location>
</feature>
<evidence type="ECO:0000256" key="8">
    <source>
        <dbReference type="SAM" id="Phobius"/>
    </source>
</evidence>
<dbReference type="InterPro" id="IPR036259">
    <property type="entry name" value="MFS_trans_sf"/>
</dbReference>
<name>A0A918A266_9ACTN</name>
<dbReference type="Pfam" id="PF05977">
    <property type="entry name" value="MFS_3"/>
    <property type="match status" value="1"/>
</dbReference>
<keyword evidence="2" id="KW-0813">Transport</keyword>
<dbReference type="SUPFAM" id="SSF103473">
    <property type="entry name" value="MFS general substrate transporter"/>
    <property type="match status" value="1"/>
</dbReference>
<reference evidence="10" key="1">
    <citation type="journal article" date="2014" name="Int. J. Syst. Evol. Microbiol.">
        <title>Complete genome sequence of Corynebacterium casei LMG S-19264T (=DSM 44701T), isolated from a smear-ripened cheese.</title>
        <authorList>
            <consortium name="US DOE Joint Genome Institute (JGI-PGF)"/>
            <person name="Walter F."/>
            <person name="Albersmeier A."/>
            <person name="Kalinowski J."/>
            <person name="Ruckert C."/>
        </authorList>
    </citation>
    <scope>NUCLEOTIDE SEQUENCE</scope>
    <source>
        <strain evidence="10">CGMCC 4.7201</strain>
    </source>
</reference>
<dbReference type="InterPro" id="IPR010290">
    <property type="entry name" value="TM_effector"/>
</dbReference>
<evidence type="ECO:0000256" key="2">
    <source>
        <dbReference type="ARBA" id="ARBA00022448"/>
    </source>
</evidence>
<proteinExistence type="predicted"/>
<accession>A0A918A266</accession>
<comment type="caution">
    <text evidence="10">The sequence shown here is derived from an EMBL/GenBank/DDBJ whole genome shotgun (WGS) entry which is preliminary data.</text>
</comment>
<organism evidence="10 11">
    <name type="scientific">Wenjunlia tyrosinilytica</name>
    <dbReference type="NCBI Taxonomy" id="1544741"/>
    <lineage>
        <taxon>Bacteria</taxon>
        <taxon>Bacillati</taxon>
        <taxon>Actinomycetota</taxon>
        <taxon>Actinomycetes</taxon>
        <taxon>Kitasatosporales</taxon>
        <taxon>Streptomycetaceae</taxon>
        <taxon>Wenjunlia</taxon>
    </lineage>
</organism>